<dbReference type="EMBL" id="CP038033">
    <property type="protein sequence ID" value="QBQ55359.1"/>
    <property type="molecule type" value="Genomic_DNA"/>
</dbReference>
<comment type="function">
    <text evidence="1 5">Hydrolyzes diadenosine 5',5'''-P1,P4-tetraphosphate to yield ADP.</text>
</comment>
<dbReference type="AlphaFoldDB" id="A0A4P7C155"/>
<dbReference type="NCBIfam" id="NF001204">
    <property type="entry name" value="PRK00166.1"/>
    <property type="match status" value="1"/>
</dbReference>
<comment type="catalytic activity">
    <reaction evidence="4 5">
        <text>P(1),P(4)-bis(5'-adenosyl) tetraphosphate + H2O = 2 ADP + 2 H(+)</text>
        <dbReference type="Rhea" id="RHEA:24252"/>
        <dbReference type="ChEBI" id="CHEBI:15377"/>
        <dbReference type="ChEBI" id="CHEBI:15378"/>
        <dbReference type="ChEBI" id="CHEBI:58141"/>
        <dbReference type="ChEBI" id="CHEBI:456216"/>
        <dbReference type="EC" id="3.6.1.41"/>
    </reaction>
</comment>
<evidence type="ECO:0000256" key="5">
    <source>
        <dbReference type="HAMAP-Rule" id="MF_00199"/>
    </source>
</evidence>
<proteinExistence type="inferred from homology"/>
<evidence type="ECO:0000256" key="2">
    <source>
        <dbReference type="ARBA" id="ARBA00005419"/>
    </source>
</evidence>
<dbReference type="InterPro" id="IPR004843">
    <property type="entry name" value="Calcineurin-like_PHP"/>
</dbReference>
<protein>
    <recommendedName>
        <fullName evidence="5">Bis(5'-nucleosyl)-tetraphosphatase, symmetrical</fullName>
        <ecNumber evidence="5">3.6.1.41</ecNumber>
    </recommendedName>
    <alternativeName>
        <fullName evidence="5">Ap4A hydrolase</fullName>
    </alternativeName>
    <alternativeName>
        <fullName evidence="5">Diadenosine 5',5'''-P1,P4-tetraphosphate pyrophosphohydrolase</fullName>
    </alternativeName>
    <alternativeName>
        <fullName evidence="5">Diadenosine tetraphosphatase</fullName>
    </alternativeName>
</protein>
<dbReference type="Pfam" id="PF00149">
    <property type="entry name" value="Metallophos"/>
    <property type="match status" value="1"/>
</dbReference>
<dbReference type="PIRSF" id="PIRSF000903">
    <property type="entry name" value="B5n-ttraPtase_sm"/>
    <property type="match status" value="1"/>
</dbReference>
<comment type="similarity">
    <text evidence="2 5">Belongs to the Ap4A hydrolase family.</text>
</comment>
<evidence type="ECO:0000256" key="4">
    <source>
        <dbReference type="ARBA" id="ARBA00049417"/>
    </source>
</evidence>
<dbReference type="KEGG" id="nwr:E3U44_13195"/>
<reference evidence="7 8" key="1">
    <citation type="submission" date="2019-03" db="EMBL/GenBank/DDBJ databases">
        <title>The genome sequence of Nitrosococcus wardiae strain D1FHST reveals the archetypal metabolic capacity of ammonia-oxidizing Gammaproteobacteria.</title>
        <authorList>
            <person name="Wang L."/>
            <person name="Lim C.K."/>
            <person name="Hanson T.E."/>
            <person name="Dang H."/>
            <person name="Klotz M.G."/>
        </authorList>
    </citation>
    <scope>NUCLEOTIDE SEQUENCE [LARGE SCALE GENOMIC DNA]</scope>
    <source>
        <strain evidence="7 8">D1FHS</strain>
    </source>
</reference>
<evidence type="ECO:0000313" key="7">
    <source>
        <dbReference type="EMBL" id="QBQ55359.1"/>
    </source>
</evidence>
<evidence type="ECO:0000313" key="8">
    <source>
        <dbReference type="Proteomes" id="UP000294325"/>
    </source>
</evidence>
<dbReference type="Gene3D" id="3.60.21.10">
    <property type="match status" value="1"/>
</dbReference>
<dbReference type="HAMAP" id="MF_00199">
    <property type="entry name" value="ApaH"/>
    <property type="match status" value="1"/>
</dbReference>
<dbReference type="InterPro" id="IPR004617">
    <property type="entry name" value="ApaH"/>
</dbReference>
<dbReference type="OrthoDB" id="9807890at2"/>
<evidence type="ECO:0000259" key="6">
    <source>
        <dbReference type="Pfam" id="PF00149"/>
    </source>
</evidence>
<dbReference type="PANTHER" id="PTHR40942">
    <property type="match status" value="1"/>
</dbReference>
<dbReference type="CDD" id="cd07422">
    <property type="entry name" value="MPP_ApaH"/>
    <property type="match status" value="1"/>
</dbReference>
<dbReference type="PANTHER" id="PTHR40942:SF4">
    <property type="entry name" value="CYTOCHROME C5"/>
    <property type="match status" value="1"/>
</dbReference>
<organism evidence="7 8">
    <name type="scientific">Nitrosococcus wardiae</name>
    <dbReference type="NCBI Taxonomy" id="1814290"/>
    <lineage>
        <taxon>Bacteria</taxon>
        <taxon>Pseudomonadati</taxon>
        <taxon>Pseudomonadota</taxon>
        <taxon>Gammaproteobacteria</taxon>
        <taxon>Chromatiales</taxon>
        <taxon>Chromatiaceae</taxon>
        <taxon>Nitrosococcus</taxon>
    </lineage>
</organism>
<name>A0A4P7C155_9GAMM</name>
<dbReference type="EC" id="3.6.1.41" evidence="5"/>
<keyword evidence="3 5" id="KW-0378">Hydrolase</keyword>
<keyword evidence="8" id="KW-1185">Reference proteome</keyword>
<dbReference type="Proteomes" id="UP000294325">
    <property type="component" value="Chromosome"/>
</dbReference>
<evidence type="ECO:0000256" key="3">
    <source>
        <dbReference type="ARBA" id="ARBA00022801"/>
    </source>
</evidence>
<accession>A0A4P7C155</accession>
<dbReference type="GO" id="GO:0008803">
    <property type="term" value="F:bis(5'-nucleosyl)-tetraphosphatase (symmetrical) activity"/>
    <property type="evidence" value="ECO:0007669"/>
    <property type="project" value="UniProtKB-UniRule"/>
</dbReference>
<dbReference type="RefSeq" id="WP_134358620.1">
    <property type="nucleotide sequence ID" value="NZ_CP038033.1"/>
</dbReference>
<feature type="domain" description="Calcineurin-like phosphoesterase" evidence="6">
    <location>
        <begin position="1"/>
        <end position="153"/>
    </location>
</feature>
<sequence length="281" mass="31900">MAIYAIGDIQGCYDELQRLLERIRFNVSEDRLWIAGDLVNRGPKSLEVLRFVYGLGNRAVTVLGNHDLHLLAVAAGLQPLRSKDTFASILEAPDREELLTWLRHRPLLYRDPTLGITLIHAGLPPQWDIATAEACARELEAILQGPNWRDFLAHMYGNEPEQWREDLQGWERLRAISNCLTRLRYCDAKGRFFLKFKESPGTQAEGLMPWFKVPNRASQGKRIVFGHWATLEVGAYDGAVFAVDGGCVWGGQLVALRLDQEKPQWFFVKCYGYKDPCGGKL</sequence>
<evidence type="ECO:0000256" key="1">
    <source>
        <dbReference type="ARBA" id="ARBA00003413"/>
    </source>
</evidence>
<dbReference type="InterPro" id="IPR029052">
    <property type="entry name" value="Metallo-depent_PP-like"/>
</dbReference>
<dbReference type="NCBIfam" id="TIGR00668">
    <property type="entry name" value="apaH"/>
    <property type="match status" value="1"/>
</dbReference>
<gene>
    <name evidence="5" type="primary">apaH</name>
    <name evidence="7" type="ORF">E3U44_13195</name>
</gene>
<dbReference type="SUPFAM" id="SSF56300">
    <property type="entry name" value="Metallo-dependent phosphatases"/>
    <property type="match status" value="1"/>
</dbReference>